<organism evidence="1 2">
    <name type="scientific">Mycolicibacterium moriokaense</name>
    <dbReference type="NCBI Taxonomy" id="39691"/>
    <lineage>
        <taxon>Bacteria</taxon>
        <taxon>Bacillati</taxon>
        <taxon>Actinomycetota</taxon>
        <taxon>Actinomycetes</taxon>
        <taxon>Mycobacteriales</taxon>
        <taxon>Mycobacteriaceae</taxon>
        <taxon>Mycolicibacterium</taxon>
    </lineage>
</organism>
<comment type="caution">
    <text evidence="1">The sequence shown here is derived from an EMBL/GenBank/DDBJ whole genome shotgun (WGS) entry which is preliminary data.</text>
</comment>
<dbReference type="RefSeq" id="WP_110315088.1">
    <property type="nucleotide sequence ID" value="NZ_QJJU01000003.1"/>
</dbReference>
<protein>
    <submittedName>
        <fullName evidence="1">Uncharacterized protein (DUF1501 family)</fullName>
    </submittedName>
</protein>
<sequence length="404" mass="42488">MAEFNRRKFLIASAGVGAAGVMSGAVAITLPDLLRSAHDRPLTAGSGILVIVTLYGGNDGINTLIPYSDNAYYDARPEIAIKPSDVLPLDAQLGLNPALKGMAAQWHNQKLAIVRGVGYPNQDRSHFRSMDIWQTASPSAPVPTGWIGRWLDATGDHPLRAVGVGPVLPLAAIGEKQVAAALLPGIPQVSREVASTLAVLGADDPHDTRAMSAVRASCRANGTTRAAFETVVSTQDLAPPSTGQGDKSLTPDLNVVAACVKAGVPTRVYLVEDRGDFDTHADEPGGHQTLLQNLDVSLTGFLNEMMLDDRGKHVVVVVYSEFGRRVAANASEGTDHGTAGPVFIAGAPVKGGFYGDQPSLTDLVDGDLKTTTDFRDIYHELLSKTVGTDPGPSVGTGRRDLGFL</sequence>
<dbReference type="OrthoDB" id="9779968at2"/>
<evidence type="ECO:0000313" key="1">
    <source>
        <dbReference type="EMBL" id="PXX10993.1"/>
    </source>
</evidence>
<dbReference type="PANTHER" id="PTHR43737:SF1">
    <property type="entry name" value="DUF1501 DOMAIN-CONTAINING PROTEIN"/>
    <property type="match status" value="1"/>
</dbReference>
<dbReference type="InterPro" id="IPR006311">
    <property type="entry name" value="TAT_signal"/>
</dbReference>
<dbReference type="AlphaFoldDB" id="A0A318HK04"/>
<proteinExistence type="predicted"/>
<dbReference type="Pfam" id="PF07394">
    <property type="entry name" value="DUF1501"/>
    <property type="match status" value="1"/>
</dbReference>
<name>A0A318HK04_9MYCO</name>
<evidence type="ECO:0000313" key="2">
    <source>
        <dbReference type="Proteomes" id="UP000247781"/>
    </source>
</evidence>
<keyword evidence="2" id="KW-1185">Reference proteome</keyword>
<dbReference type="Proteomes" id="UP000247781">
    <property type="component" value="Unassembled WGS sequence"/>
</dbReference>
<reference evidence="2" key="1">
    <citation type="submission" date="2018-05" db="EMBL/GenBank/DDBJ databases">
        <authorList>
            <person name="Deangelis K."/>
            <person name="Huntemann M."/>
            <person name="Clum A."/>
            <person name="Pillay M."/>
            <person name="Palaniappan K."/>
            <person name="Varghese N."/>
            <person name="Mikhailova N."/>
            <person name="Stamatis D."/>
            <person name="Reddy T."/>
            <person name="Daum C."/>
            <person name="Shapiro N."/>
            <person name="Ivanova N."/>
            <person name="Kyrpides N."/>
            <person name="Woyke T."/>
        </authorList>
    </citation>
    <scope>NUCLEOTIDE SEQUENCE [LARGE SCALE GENOMIC DNA]</scope>
    <source>
        <strain evidence="2">GAS496</strain>
    </source>
</reference>
<gene>
    <name evidence="1" type="ORF">C8E89_10380</name>
</gene>
<dbReference type="InterPro" id="IPR010869">
    <property type="entry name" value="DUF1501"/>
</dbReference>
<accession>A0A318HK04</accession>
<dbReference type="PANTHER" id="PTHR43737">
    <property type="entry name" value="BLL7424 PROTEIN"/>
    <property type="match status" value="1"/>
</dbReference>
<dbReference type="PROSITE" id="PS51318">
    <property type="entry name" value="TAT"/>
    <property type="match status" value="1"/>
</dbReference>
<dbReference type="EMBL" id="QJJU01000003">
    <property type="protein sequence ID" value="PXX10993.1"/>
    <property type="molecule type" value="Genomic_DNA"/>
</dbReference>
<reference evidence="1 2" key="2">
    <citation type="submission" date="2018-06" db="EMBL/GenBank/DDBJ databases">
        <title>Sequencing of bacterial isolates from soil warming experiment in Harvard Forest, Massachusetts, USA.</title>
        <authorList>
            <person name="Deangelis K.PhD."/>
        </authorList>
    </citation>
    <scope>NUCLEOTIDE SEQUENCE [LARGE SCALE GENOMIC DNA]</scope>
    <source>
        <strain evidence="1 2">GAS496</strain>
    </source>
</reference>